<dbReference type="STRING" id="642227.HA49_07755"/>
<keyword evidence="3" id="KW-0175">Coiled coil</keyword>
<evidence type="ECO:0000256" key="1">
    <source>
        <dbReference type="ARBA" id="ARBA00022490"/>
    </source>
</evidence>
<sequence>MKNLIAELLIKLAERDEEYKLQTERLAAMEVILSVVLDSLPAESLHQFETKLQQRMAQNSDSVGGVFHDDAYSRFIAEISAAKHS</sequence>
<dbReference type="GO" id="GO:0005737">
    <property type="term" value="C:cytoplasm"/>
    <property type="evidence" value="ECO:0007669"/>
    <property type="project" value="InterPro"/>
</dbReference>
<evidence type="ECO:0000313" key="4">
    <source>
        <dbReference type="EMBL" id="KGD75136.1"/>
    </source>
</evidence>
<keyword evidence="5" id="KW-1185">Reference proteome</keyword>
<name>A0A095TE10_9GAMM</name>
<dbReference type="Proteomes" id="UP000029577">
    <property type="component" value="Unassembled WGS sequence"/>
</dbReference>
<dbReference type="eggNOG" id="ENOG5031PAY">
    <property type="taxonomic scope" value="Bacteria"/>
</dbReference>
<reference evidence="4" key="1">
    <citation type="submission" date="2014-12" db="EMBL/GenBank/DDBJ databases">
        <title>The draft genome of the Tatumella morbirosei type strain, LMG23360T isolated from pineapple rot.</title>
        <authorList>
            <person name="Smits T.H."/>
            <person name="Palmer M."/>
            <person name="Venter S.N."/>
            <person name="Duffy B."/>
            <person name="Steenkamp E.T."/>
            <person name="Chan W.Y."/>
            <person name="Coutinho T.A."/>
            <person name="Coetzee M.P."/>
            <person name="De Maayer P."/>
        </authorList>
    </citation>
    <scope>NUCLEOTIDE SEQUENCE [LARGE SCALE GENOMIC DNA]</scope>
    <source>
        <strain evidence="4">LMG 23360</strain>
    </source>
</reference>
<proteinExistence type="predicted"/>
<evidence type="ECO:0008006" key="6">
    <source>
        <dbReference type="Google" id="ProtNLM"/>
    </source>
</evidence>
<dbReference type="EMBL" id="JPKR02000004">
    <property type="protein sequence ID" value="KGD75136.1"/>
    <property type="molecule type" value="Genomic_DNA"/>
</dbReference>
<comment type="caution">
    <text evidence="4">The sequence shown here is derived from an EMBL/GenBank/DDBJ whole genome shotgun (WGS) entry which is preliminary data.</text>
</comment>
<gene>
    <name evidence="4" type="ORF">HA49_07755</name>
</gene>
<keyword evidence="1" id="KW-0963">Cytoplasm</keyword>
<organism evidence="4 5">
    <name type="scientific">Tatumella morbirosei</name>
    <dbReference type="NCBI Taxonomy" id="642227"/>
    <lineage>
        <taxon>Bacteria</taxon>
        <taxon>Pseudomonadati</taxon>
        <taxon>Pseudomonadota</taxon>
        <taxon>Gammaproteobacteria</taxon>
        <taxon>Enterobacterales</taxon>
        <taxon>Erwiniaceae</taxon>
        <taxon>Tatumella</taxon>
    </lineage>
</organism>
<evidence type="ECO:0000256" key="2">
    <source>
        <dbReference type="ARBA" id="ARBA00023016"/>
    </source>
</evidence>
<protein>
    <recommendedName>
        <fullName evidence="6">Anti-adapter protein IraP</fullName>
    </recommendedName>
</protein>
<dbReference type="InterPro" id="IPR019732">
    <property type="entry name" value="SigmaS_Anti-adapt_IraP"/>
</dbReference>
<dbReference type="Pfam" id="PF10796">
    <property type="entry name" value="Anti-adapt_IraP"/>
    <property type="match status" value="1"/>
</dbReference>
<evidence type="ECO:0000313" key="5">
    <source>
        <dbReference type="Proteomes" id="UP000029577"/>
    </source>
</evidence>
<accession>A0A095TE10</accession>
<dbReference type="AlphaFoldDB" id="A0A095TE10"/>
<keyword evidence="2" id="KW-0346">Stress response</keyword>
<evidence type="ECO:0000256" key="3">
    <source>
        <dbReference type="ARBA" id="ARBA00023054"/>
    </source>
</evidence>
<dbReference type="RefSeq" id="WP_038018536.1">
    <property type="nucleotide sequence ID" value="NZ_JPKR02000004.1"/>
</dbReference>